<dbReference type="SUPFAM" id="SSF52058">
    <property type="entry name" value="L domain-like"/>
    <property type="match status" value="1"/>
</dbReference>
<feature type="compositionally biased region" description="Low complexity" evidence="3">
    <location>
        <begin position="675"/>
        <end position="695"/>
    </location>
</feature>
<feature type="compositionally biased region" description="Low complexity" evidence="3">
    <location>
        <begin position="711"/>
        <end position="732"/>
    </location>
</feature>
<organism evidence="6 7">
    <name type="scientific">Ruthenibacterium intestinale</name>
    <dbReference type="NCBI Taxonomy" id="3133163"/>
    <lineage>
        <taxon>Bacteria</taxon>
        <taxon>Bacillati</taxon>
        <taxon>Bacillota</taxon>
        <taxon>Clostridia</taxon>
        <taxon>Eubacteriales</taxon>
        <taxon>Oscillospiraceae</taxon>
        <taxon>Ruthenibacterium</taxon>
    </lineage>
</organism>
<evidence type="ECO:0000256" key="4">
    <source>
        <dbReference type="SAM" id="Phobius"/>
    </source>
</evidence>
<reference evidence="6 7" key="1">
    <citation type="submission" date="2024-03" db="EMBL/GenBank/DDBJ databases">
        <title>Human intestinal bacterial collection.</title>
        <authorList>
            <person name="Pauvert C."/>
            <person name="Hitch T.C.A."/>
            <person name="Clavel T."/>
        </authorList>
    </citation>
    <scope>NUCLEOTIDE SEQUENCE [LARGE SCALE GENOMIC DNA]</scope>
    <source>
        <strain evidence="6 7">CLA-JM-H11</strain>
    </source>
</reference>
<evidence type="ECO:0008006" key="8">
    <source>
        <dbReference type="Google" id="ProtNLM"/>
    </source>
</evidence>
<comment type="caution">
    <text evidence="6">The sequence shown here is derived from an EMBL/GenBank/DDBJ whole genome shotgun (WGS) entry which is preliminary data.</text>
</comment>
<feature type="transmembrane region" description="Helical" evidence="4">
    <location>
        <begin position="739"/>
        <end position="757"/>
    </location>
</feature>
<keyword evidence="5" id="KW-0732">Signal</keyword>
<evidence type="ECO:0000256" key="2">
    <source>
        <dbReference type="ARBA" id="ARBA00022737"/>
    </source>
</evidence>
<accession>A0ABV1GIG1</accession>
<feature type="compositionally biased region" description="Polar residues" evidence="3">
    <location>
        <begin position="696"/>
        <end position="710"/>
    </location>
</feature>
<dbReference type="RefSeq" id="WP_349217101.1">
    <property type="nucleotide sequence ID" value="NZ_JBBMFA010000111.1"/>
</dbReference>
<dbReference type="Gene3D" id="3.80.10.10">
    <property type="entry name" value="Ribonuclease Inhibitor"/>
    <property type="match status" value="1"/>
</dbReference>
<dbReference type="InterPro" id="IPR032675">
    <property type="entry name" value="LRR_dom_sf"/>
</dbReference>
<evidence type="ECO:0000256" key="1">
    <source>
        <dbReference type="ARBA" id="ARBA00022614"/>
    </source>
</evidence>
<sequence length="770" mass="81927">MKKQDKNDRAPGGKAVRWKRGIACVLALSLLSSTAWALEPAFAPEVSSSSSQTVSDAEESASSDAESASSLAPESESALPAGTEESSSAPESTDTSSSVPPDSASSGESASSQAVTPVPESTETIAASASEADSEIPLDTTSFPDQAFLDRVRAFDTDGNGALSPSECAAVTRLDVRNKGIRSLEGIGCFSNLTYLNCIGNALSELPLEQLPHLTSLLCNENDLSALDLACVPELELLHCHDNRLAALDVSMLPRLQELACGDNLFETLDVSQNANLTYLLYLGGPLKTLTLSNNTALSQLWCSYSLVSQLDLSQAPNLELLGIDRSEFQFLDLSANTKLTDVLGADNQLLAVRTGGAQPRMELSNQRPVDVQIAEGESTFDLTRLSVPIDPACISDVTGAQLTGSVLSGIQDNSMVTYRYTDGTASFTATLQFHVSNAWLEPLTLEDWTYGTPHHDPHANAQYGQPVYEYSASPDGIFTARIPENAGTWYVRASVAPSPEHAGLTAVTEFHILKAPAVYTLPANLTAVYGSTLDSVDPGTGFTWKTADQAVGNVGTHTFEARYVPADLANYLVADPVSIPLRVTPKHASQLWVSDVKNEEDARHLTVRDGDKTLQEGVDYTLAYRTINNQMMITISFTGNYTGSVFRGCPISQPSPNVPVTPVQPEKTPHPQTARPIVSVSTSSSRPASESTPPVSQSDPDADSSSTAVSDPESTAPSSASSESTADPTPSQSHPLCWLALLLLILLGIALAFYLMRSKDAPDPPQDTQ</sequence>
<dbReference type="Proteomes" id="UP001477672">
    <property type="component" value="Unassembled WGS sequence"/>
</dbReference>
<proteinExistence type="predicted"/>
<keyword evidence="7" id="KW-1185">Reference proteome</keyword>
<feature type="signal peptide" evidence="5">
    <location>
        <begin position="1"/>
        <end position="37"/>
    </location>
</feature>
<evidence type="ECO:0000313" key="6">
    <source>
        <dbReference type="EMBL" id="MEQ2521637.1"/>
    </source>
</evidence>
<feature type="region of interest" description="Disordered" evidence="3">
    <location>
        <begin position="655"/>
        <end position="732"/>
    </location>
</feature>
<feature type="compositionally biased region" description="Low complexity" evidence="3">
    <location>
        <begin position="62"/>
        <end position="131"/>
    </location>
</feature>
<dbReference type="EMBL" id="JBBMFA010000111">
    <property type="protein sequence ID" value="MEQ2521637.1"/>
    <property type="molecule type" value="Genomic_DNA"/>
</dbReference>
<keyword evidence="4" id="KW-1133">Transmembrane helix</keyword>
<protein>
    <recommendedName>
        <fullName evidence="8">EF-hand domain-containing protein</fullName>
    </recommendedName>
</protein>
<evidence type="ECO:0000256" key="3">
    <source>
        <dbReference type="SAM" id="MobiDB-lite"/>
    </source>
</evidence>
<keyword evidence="2" id="KW-0677">Repeat</keyword>
<feature type="region of interest" description="Disordered" evidence="3">
    <location>
        <begin position="43"/>
        <end position="141"/>
    </location>
</feature>
<feature type="chain" id="PRO_5045453500" description="EF-hand domain-containing protein" evidence="5">
    <location>
        <begin position="38"/>
        <end position="770"/>
    </location>
</feature>
<dbReference type="PANTHER" id="PTHR47566">
    <property type="match status" value="1"/>
</dbReference>
<dbReference type="PANTHER" id="PTHR47566:SF1">
    <property type="entry name" value="PROTEIN NUD1"/>
    <property type="match status" value="1"/>
</dbReference>
<evidence type="ECO:0000256" key="5">
    <source>
        <dbReference type="SAM" id="SignalP"/>
    </source>
</evidence>
<gene>
    <name evidence="6" type="ORF">WMO24_14550</name>
</gene>
<dbReference type="InterPro" id="IPR052574">
    <property type="entry name" value="CDIRP"/>
</dbReference>
<evidence type="ECO:0000313" key="7">
    <source>
        <dbReference type="Proteomes" id="UP001477672"/>
    </source>
</evidence>
<keyword evidence="1" id="KW-0433">Leucine-rich repeat</keyword>
<keyword evidence="4" id="KW-0812">Transmembrane</keyword>
<keyword evidence="4" id="KW-0472">Membrane</keyword>
<name>A0ABV1GIG1_9FIRM</name>